<dbReference type="Pfam" id="PF20703">
    <property type="entry name" value="nSTAND1"/>
    <property type="match status" value="1"/>
</dbReference>
<dbReference type="EMBL" id="JARIHO010000057">
    <property type="protein sequence ID" value="KAJ7318608.1"/>
    <property type="molecule type" value="Genomic_DNA"/>
</dbReference>
<dbReference type="Gene3D" id="3.40.50.300">
    <property type="entry name" value="P-loop containing nucleotide triphosphate hydrolases"/>
    <property type="match status" value="1"/>
</dbReference>
<organism evidence="2 3">
    <name type="scientific">Mycena albidolilacea</name>
    <dbReference type="NCBI Taxonomy" id="1033008"/>
    <lineage>
        <taxon>Eukaryota</taxon>
        <taxon>Fungi</taxon>
        <taxon>Dikarya</taxon>
        <taxon>Basidiomycota</taxon>
        <taxon>Agaricomycotina</taxon>
        <taxon>Agaricomycetes</taxon>
        <taxon>Agaricomycetidae</taxon>
        <taxon>Agaricales</taxon>
        <taxon>Marasmiineae</taxon>
        <taxon>Mycenaceae</taxon>
        <taxon>Mycena</taxon>
    </lineage>
</organism>
<accession>A0AAD6ZDV8</accession>
<gene>
    <name evidence="2" type="ORF">DFH08DRAFT_628376</name>
</gene>
<dbReference type="PANTHER" id="PTHR47691:SF3">
    <property type="entry name" value="HTH-TYPE TRANSCRIPTIONAL REGULATOR RV0890C-RELATED"/>
    <property type="match status" value="1"/>
</dbReference>
<evidence type="ECO:0000259" key="1">
    <source>
        <dbReference type="Pfam" id="PF20703"/>
    </source>
</evidence>
<name>A0AAD6ZDV8_9AGAR</name>
<feature type="domain" description="Novel STAND NTPase 1" evidence="1">
    <location>
        <begin position="4"/>
        <end position="143"/>
    </location>
</feature>
<reference evidence="2" key="1">
    <citation type="submission" date="2023-03" db="EMBL/GenBank/DDBJ databases">
        <title>Massive genome expansion in bonnet fungi (Mycena s.s.) driven by repeated elements and novel gene families across ecological guilds.</title>
        <authorList>
            <consortium name="Lawrence Berkeley National Laboratory"/>
            <person name="Harder C.B."/>
            <person name="Miyauchi S."/>
            <person name="Viragh M."/>
            <person name="Kuo A."/>
            <person name="Thoen E."/>
            <person name="Andreopoulos B."/>
            <person name="Lu D."/>
            <person name="Skrede I."/>
            <person name="Drula E."/>
            <person name="Henrissat B."/>
            <person name="Morin E."/>
            <person name="Kohler A."/>
            <person name="Barry K."/>
            <person name="LaButti K."/>
            <person name="Morin E."/>
            <person name="Salamov A."/>
            <person name="Lipzen A."/>
            <person name="Mereny Z."/>
            <person name="Hegedus B."/>
            <person name="Baldrian P."/>
            <person name="Stursova M."/>
            <person name="Weitz H."/>
            <person name="Taylor A."/>
            <person name="Grigoriev I.V."/>
            <person name="Nagy L.G."/>
            <person name="Martin F."/>
            <person name="Kauserud H."/>
        </authorList>
    </citation>
    <scope>NUCLEOTIDE SEQUENCE</scope>
    <source>
        <strain evidence="2">CBHHK002</strain>
    </source>
</reference>
<dbReference type="AlphaFoldDB" id="A0AAD6ZDV8"/>
<dbReference type="InterPro" id="IPR027417">
    <property type="entry name" value="P-loop_NTPase"/>
</dbReference>
<proteinExistence type="predicted"/>
<keyword evidence="2" id="KW-0378">Hydrolase</keyword>
<sequence length="369" mass="41510">LPSQPKIFHGRESELEEIMKIMVQNSPRIAILGGGGMGKTSLARAVLHHQAAVRKFEHRFFVSAEPATNSNELVALIGLYLGLNPGRDFTRHIVQYFTRKPSCLLILDNLETAWEPIESRGGIEEFLSQLAGVEHLALIITMRGAERPARVRWTRPFLLPLQPLSEDATQQTFMDITDNLYAIKDIDPLLQFTDNMPLAVDLIAHLVDYEGLANVLTRWETGKTSLISVGYDRQSNLDLSIRLSLSSPRLTMGSRELLSLLSILLDGLSDSELVQSKLPIADILRCKTALLATALAYQDNMKRLRSLMPIREHIQQISLPSQCLVHSLCKHFHSLLDLFQKYTGEQLRPVVHQIIQNMGNLQEILQQGL</sequence>
<dbReference type="SUPFAM" id="SSF52540">
    <property type="entry name" value="P-loop containing nucleoside triphosphate hydrolases"/>
    <property type="match status" value="1"/>
</dbReference>
<feature type="non-terminal residue" evidence="2">
    <location>
        <position position="1"/>
    </location>
</feature>
<dbReference type="PANTHER" id="PTHR47691">
    <property type="entry name" value="REGULATOR-RELATED"/>
    <property type="match status" value="1"/>
</dbReference>
<comment type="caution">
    <text evidence="2">The sequence shown here is derived from an EMBL/GenBank/DDBJ whole genome shotgun (WGS) entry which is preliminary data.</text>
</comment>
<keyword evidence="3" id="KW-1185">Reference proteome</keyword>
<dbReference type="PRINTS" id="PR00364">
    <property type="entry name" value="DISEASERSIST"/>
</dbReference>
<evidence type="ECO:0000313" key="2">
    <source>
        <dbReference type="EMBL" id="KAJ7318608.1"/>
    </source>
</evidence>
<dbReference type="Proteomes" id="UP001218218">
    <property type="component" value="Unassembled WGS sequence"/>
</dbReference>
<feature type="non-terminal residue" evidence="2">
    <location>
        <position position="369"/>
    </location>
</feature>
<protein>
    <submittedName>
        <fullName evidence="2">P-loop containing nucleoside triphosphate hydrolase protein</fullName>
    </submittedName>
</protein>
<evidence type="ECO:0000313" key="3">
    <source>
        <dbReference type="Proteomes" id="UP001218218"/>
    </source>
</evidence>
<dbReference type="GO" id="GO:0016787">
    <property type="term" value="F:hydrolase activity"/>
    <property type="evidence" value="ECO:0007669"/>
    <property type="project" value="UniProtKB-KW"/>
</dbReference>
<dbReference type="InterPro" id="IPR049052">
    <property type="entry name" value="nSTAND1"/>
</dbReference>